<dbReference type="InParanoid" id="A0A0C3C6S9"/>
<dbReference type="HOGENOM" id="CLU_000022_59_11_1"/>
<evidence type="ECO:0000313" key="4">
    <source>
        <dbReference type="Proteomes" id="UP000054321"/>
    </source>
</evidence>
<dbReference type="SUPFAM" id="SSF56801">
    <property type="entry name" value="Acetyl-CoA synthetase-like"/>
    <property type="match status" value="1"/>
</dbReference>
<dbReference type="InterPro" id="IPR042099">
    <property type="entry name" value="ANL_N_sf"/>
</dbReference>
<dbReference type="PROSITE" id="PS00455">
    <property type="entry name" value="AMP_BINDING"/>
    <property type="match status" value="1"/>
</dbReference>
<gene>
    <name evidence="3" type="ORF">OIDMADRAFT_60364</name>
</gene>
<dbReference type="PANTHER" id="PTHR43201">
    <property type="entry name" value="ACYL-COA SYNTHETASE"/>
    <property type="match status" value="1"/>
</dbReference>
<proteinExistence type="inferred from homology"/>
<reference evidence="3 4" key="1">
    <citation type="submission" date="2014-04" db="EMBL/GenBank/DDBJ databases">
        <authorList>
            <consortium name="DOE Joint Genome Institute"/>
            <person name="Kuo A."/>
            <person name="Martino E."/>
            <person name="Perotto S."/>
            <person name="Kohler A."/>
            <person name="Nagy L.G."/>
            <person name="Floudas D."/>
            <person name="Copeland A."/>
            <person name="Barry K.W."/>
            <person name="Cichocki N."/>
            <person name="Veneault-Fourrey C."/>
            <person name="LaButti K."/>
            <person name="Lindquist E.A."/>
            <person name="Lipzen A."/>
            <person name="Lundell T."/>
            <person name="Morin E."/>
            <person name="Murat C."/>
            <person name="Sun H."/>
            <person name="Tunlid A."/>
            <person name="Henrissat B."/>
            <person name="Grigoriev I.V."/>
            <person name="Hibbett D.S."/>
            <person name="Martin F."/>
            <person name="Nordberg H.P."/>
            <person name="Cantor M.N."/>
            <person name="Hua S.X."/>
        </authorList>
    </citation>
    <scope>NUCLEOTIDE SEQUENCE [LARGE SCALE GENOMIC DNA]</scope>
    <source>
        <strain evidence="3 4">Zn</strain>
    </source>
</reference>
<protein>
    <recommendedName>
        <fullName evidence="2">AMP-dependent synthetase/ligase domain-containing protein</fullName>
    </recommendedName>
</protein>
<comment type="similarity">
    <text evidence="1">Belongs to the ATP-dependent AMP-binding enzyme family.</text>
</comment>
<evidence type="ECO:0000313" key="3">
    <source>
        <dbReference type="EMBL" id="KIM94583.1"/>
    </source>
</evidence>
<dbReference type="Gene3D" id="3.40.50.12780">
    <property type="entry name" value="N-terminal domain of ligase-like"/>
    <property type="match status" value="1"/>
</dbReference>
<sequence length="578" mass="64374">MTKAIYAELPNEPTFVELLRVFRQVHQIIVHDPQNGVDADYSQFFTDLLRMREILYESLPKDMFDEQNIIREESPYVFILSRGDYEFIIASFAILSIGGALVPLSTEISPEEASQLLHRCKSTTILAGQDYLQLAAEVKEHAASHDLCVTVLPISIKVSPVIDPHSGCVKINPDMRVESHRPGVLLFTSGTSGPPKAVVHTRAFNESHTKILYGDVFLSHRPPHWISGMLPLISLPLRGARLEVTSSNPSILWERLKTGGVTILAGTPYIWTPMMKYFDDHLSCLPLEKLNAYIRGAQGLRVAYVTGSMPHPSLLRFWRGILGQKVKVAYGATEFGGYGTCTTDDTDENLELCIGRPLPGVTIHLSEGDHGEILIKSPSLFSHYLGDEAATRAAFSIDGFYRSGDLAHRIGDDYILDGRASGDFIKCQGYKVQILKVEQALKDLPFISEGCILQVPDSNNSGRVAALVRFEDSVKAVQVGCHGSFATYLQFLREHLARTLPAYMLPTVLRILQDGEEIPQTVSNKVIRKKAVDQYFPLSKDSELPTDVELWDPETCHDNWIPRAWDWAGLQTNITSAL</sequence>
<dbReference type="OrthoDB" id="6614653at2759"/>
<keyword evidence="4" id="KW-1185">Reference proteome</keyword>
<name>A0A0C3C6S9_OIDMZ</name>
<dbReference type="InterPro" id="IPR000873">
    <property type="entry name" value="AMP-dep_synth/lig_dom"/>
</dbReference>
<dbReference type="AlphaFoldDB" id="A0A0C3C6S9"/>
<accession>A0A0C3C6S9</accession>
<organism evidence="3 4">
    <name type="scientific">Oidiodendron maius (strain Zn)</name>
    <dbReference type="NCBI Taxonomy" id="913774"/>
    <lineage>
        <taxon>Eukaryota</taxon>
        <taxon>Fungi</taxon>
        <taxon>Dikarya</taxon>
        <taxon>Ascomycota</taxon>
        <taxon>Pezizomycotina</taxon>
        <taxon>Leotiomycetes</taxon>
        <taxon>Leotiomycetes incertae sedis</taxon>
        <taxon>Myxotrichaceae</taxon>
        <taxon>Oidiodendron</taxon>
    </lineage>
</organism>
<reference evidence="4" key="2">
    <citation type="submission" date="2015-01" db="EMBL/GenBank/DDBJ databases">
        <title>Evolutionary Origins and Diversification of the Mycorrhizal Mutualists.</title>
        <authorList>
            <consortium name="DOE Joint Genome Institute"/>
            <consortium name="Mycorrhizal Genomics Consortium"/>
            <person name="Kohler A."/>
            <person name="Kuo A."/>
            <person name="Nagy L.G."/>
            <person name="Floudas D."/>
            <person name="Copeland A."/>
            <person name="Barry K.W."/>
            <person name="Cichocki N."/>
            <person name="Veneault-Fourrey C."/>
            <person name="LaButti K."/>
            <person name="Lindquist E.A."/>
            <person name="Lipzen A."/>
            <person name="Lundell T."/>
            <person name="Morin E."/>
            <person name="Murat C."/>
            <person name="Riley R."/>
            <person name="Ohm R."/>
            <person name="Sun H."/>
            <person name="Tunlid A."/>
            <person name="Henrissat B."/>
            <person name="Grigoriev I.V."/>
            <person name="Hibbett D.S."/>
            <person name="Martin F."/>
        </authorList>
    </citation>
    <scope>NUCLEOTIDE SEQUENCE [LARGE SCALE GENOMIC DNA]</scope>
    <source>
        <strain evidence="4">Zn</strain>
    </source>
</reference>
<dbReference type="GO" id="GO:0031956">
    <property type="term" value="F:medium-chain fatty acid-CoA ligase activity"/>
    <property type="evidence" value="ECO:0007669"/>
    <property type="project" value="TreeGrafter"/>
</dbReference>
<dbReference type="EMBL" id="KN832889">
    <property type="protein sequence ID" value="KIM94583.1"/>
    <property type="molecule type" value="Genomic_DNA"/>
</dbReference>
<evidence type="ECO:0000259" key="2">
    <source>
        <dbReference type="Pfam" id="PF00501"/>
    </source>
</evidence>
<evidence type="ECO:0000256" key="1">
    <source>
        <dbReference type="ARBA" id="ARBA00006432"/>
    </source>
</evidence>
<dbReference type="Proteomes" id="UP000054321">
    <property type="component" value="Unassembled WGS sequence"/>
</dbReference>
<dbReference type="STRING" id="913774.A0A0C3C6S9"/>
<dbReference type="PANTHER" id="PTHR43201:SF8">
    <property type="entry name" value="ACYL-COA SYNTHETASE FAMILY MEMBER 3"/>
    <property type="match status" value="1"/>
</dbReference>
<dbReference type="InterPro" id="IPR020845">
    <property type="entry name" value="AMP-binding_CS"/>
</dbReference>
<dbReference type="InterPro" id="IPR045851">
    <property type="entry name" value="AMP-bd_C_sf"/>
</dbReference>
<dbReference type="GO" id="GO:0006631">
    <property type="term" value="P:fatty acid metabolic process"/>
    <property type="evidence" value="ECO:0007669"/>
    <property type="project" value="TreeGrafter"/>
</dbReference>
<dbReference type="CDD" id="cd04433">
    <property type="entry name" value="AFD_class_I"/>
    <property type="match status" value="1"/>
</dbReference>
<feature type="domain" description="AMP-dependent synthetase/ligase" evidence="2">
    <location>
        <begin position="77"/>
        <end position="385"/>
    </location>
</feature>
<dbReference type="Pfam" id="PF00501">
    <property type="entry name" value="AMP-binding"/>
    <property type="match status" value="1"/>
</dbReference>
<dbReference type="Gene3D" id="3.30.300.30">
    <property type="match status" value="1"/>
</dbReference>